<dbReference type="InterPro" id="IPR036928">
    <property type="entry name" value="AS_sf"/>
</dbReference>
<dbReference type="PANTHER" id="PTHR46072">
    <property type="entry name" value="AMIDASE-RELATED-RELATED"/>
    <property type="match status" value="1"/>
</dbReference>
<evidence type="ECO:0000313" key="7">
    <source>
        <dbReference type="Proteomes" id="UP000070444"/>
    </source>
</evidence>
<evidence type="ECO:0000259" key="5">
    <source>
        <dbReference type="Pfam" id="PF01425"/>
    </source>
</evidence>
<sequence length="463" mass="51337">PLLGVPISVKDCFGIKGYENTIGLAKFKGVINKETHALIRLLENSGAIPFCTTHVCQFMGTFGSSNTHGDTLNPYNLKYTSGGSSSGEGALIGSDGSILGVGGDIGGSIRVPSAFCGIYGLKPTPKRLIEVGERTVTQGQESVQATTGPMASHVEDLDLMIRSVLNQKPWEVSHWVVPIPYREATLPKRLRIGYYLDDGIYPVTPACERAVMMTVEALKAAGHDVFPYHEPALREAVPLFGKFATVDKSKPKFEVLKSHERFTLEQLKMTVFHRLPVWMTWLVTAVIGRVFGEKEFASIVWDSRTADTNTIFKLNNQRDNLEKKHFDAWNDAADENSTPMDFVICPITPLPPFKNGNAVEVKLLFGSNFLYNLLGNTTGVIPVSRVNREIDGIKDLSSWLKSKVSKDYNGKFFSHKLAYSQYDADEMHGLPLAVQVVGRRFEEEKVAKGMELIDKILKEHDQP</sequence>
<dbReference type="PROSITE" id="PS00571">
    <property type="entry name" value="AMIDASES"/>
    <property type="match status" value="1"/>
</dbReference>
<evidence type="ECO:0000256" key="4">
    <source>
        <dbReference type="ARBA" id="ARBA00022801"/>
    </source>
</evidence>
<evidence type="ECO:0000313" key="6">
    <source>
        <dbReference type="EMBL" id="KXN67638.1"/>
    </source>
</evidence>
<feature type="non-terminal residue" evidence="6">
    <location>
        <position position="463"/>
    </location>
</feature>
<gene>
    <name evidence="6" type="ORF">CONCODRAFT_23078</name>
</gene>
<organism evidence="6 7">
    <name type="scientific">Conidiobolus coronatus (strain ATCC 28846 / CBS 209.66 / NRRL 28638)</name>
    <name type="common">Delacroixia coronata</name>
    <dbReference type="NCBI Taxonomy" id="796925"/>
    <lineage>
        <taxon>Eukaryota</taxon>
        <taxon>Fungi</taxon>
        <taxon>Fungi incertae sedis</taxon>
        <taxon>Zoopagomycota</taxon>
        <taxon>Entomophthoromycotina</taxon>
        <taxon>Entomophthoromycetes</taxon>
        <taxon>Entomophthorales</taxon>
        <taxon>Ancylistaceae</taxon>
        <taxon>Conidiobolus</taxon>
    </lineage>
</organism>
<keyword evidence="4" id="KW-0378">Hydrolase</keyword>
<evidence type="ECO:0000256" key="2">
    <source>
        <dbReference type="ARBA" id="ARBA00009199"/>
    </source>
</evidence>
<dbReference type="STRING" id="796925.A0A137NY83"/>
<dbReference type="Proteomes" id="UP000070444">
    <property type="component" value="Unassembled WGS sequence"/>
</dbReference>
<dbReference type="EMBL" id="KQ964623">
    <property type="protein sequence ID" value="KXN67638.1"/>
    <property type="molecule type" value="Genomic_DNA"/>
</dbReference>
<dbReference type="PANTHER" id="PTHR46072:SF10">
    <property type="entry name" value="ACETAMIDASE"/>
    <property type="match status" value="1"/>
</dbReference>
<dbReference type="EC" id="3.5.1.4" evidence="3"/>
<dbReference type="SUPFAM" id="SSF75304">
    <property type="entry name" value="Amidase signature (AS) enzymes"/>
    <property type="match status" value="1"/>
</dbReference>
<comment type="catalytic activity">
    <reaction evidence="1">
        <text>a monocarboxylic acid amide + H2O = a monocarboxylate + NH4(+)</text>
        <dbReference type="Rhea" id="RHEA:12020"/>
        <dbReference type="ChEBI" id="CHEBI:15377"/>
        <dbReference type="ChEBI" id="CHEBI:28938"/>
        <dbReference type="ChEBI" id="CHEBI:35757"/>
        <dbReference type="ChEBI" id="CHEBI:83628"/>
        <dbReference type="EC" id="3.5.1.4"/>
    </reaction>
</comment>
<proteinExistence type="inferred from homology"/>
<reference evidence="6 7" key="1">
    <citation type="journal article" date="2015" name="Genome Biol. Evol.">
        <title>Phylogenomic analyses indicate that early fungi evolved digesting cell walls of algal ancestors of land plants.</title>
        <authorList>
            <person name="Chang Y."/>
            <person name="Wang S."/>
            <person name="Sekimoto S."/>
            <person name="Aerts A.L."/>
            <person name="Choi C."/>
            <person name="Clum A."/>
            <person name="LaButti K.M."/>
            <person name="Lindquist E.A."/>
            <person name="Yee Ngan C."/>
            <person name="Ohm R.A."/>
            <person name="Salamov A.A."/>
            <person name="Grigoriev I.V."/>
            <person name="Spatafora J.W."/>
            <person name="Berbee M.L."/>
        </authorList>
    </citation>
    <scope>NUCLEOTIDE SEQUENCE [LARGE SCALE GENOMIC DNA]</scope>
    <source>
        <strain evidence="6 7">NRRL 28638</strain>
    </source>
</reference>
<dbReference type="InterPro" id="IPR023631">
    <property type="entry name" value="Amidase_dom"/>
</dbReference>
<comment type="similarity">
    <text evidence="2">Belongs to the amidase family.</text>
</comment>
<feature type="domain" description="Amidase" evidence="5">
    <location>
        <begin position="1"/>
        <end position="446"/>
    </location>
</feature>
<accession>A0A137NY83</accession>
<evidence type="ECO:0000256" key="1">
    <source>
        <dbReference type="ARBA" id="ARBA00001311"/>
    </source>
</evidence>
<dbReference type="AlphaFoldDB" id="A0A137NY83"/>
<keyword evidence="7" id="KW-1185">Reference proteome</keyword>
<name>A0A137NY83_CONC2</name>
<dbReference type="Gene3D" id="3.90.1300.10">
    <property type="entry name" value="Amidase signature (AS) domain"/>
    <property type="match status" value="1"/>
</dbReference>
<feature type="non-terminal residue" evidence="6">
    <location>
        <position position="1"/>
    </location>
</feature>
<protein>
    <recommendedName>
        <fullName evidence="3">amidase</fullName>
        <ecNumber evidence="3">3.5.1.4</ecNumber>
    </recommendedName>
</protein>
<dbReference type="InterPro" id="IPR020556">
    <property type="entry name" value="Amidase_CS"/>
</dbReference>
<dbReference type="GO" id="GO:0004040">
    <property type="term" value="F:amidase activity"/>
    <property type="evidence" value="ECO:0007669"/>
    <property type="project" value="UniProtKB-EC"/>
</dbReference>
<evidence type="ECO:0000256" key="3">
    <source>
        <dbReference type="ARBA" id="ARBA00012922"/>
    </source>
</evidence>
<dbReference type="OrthoDB" id="6428749at2759"/>
<dbReference type="Pfam" id="PF01425">
    <property type="entry name" value="Amidase"/>
    <property type="match status" value="1"/>
</dbReference>